<comment type="pathway">
    <text evidence="2 8">Amino-acid biosynthesis; L-histidine biosynthesis; L-histidine from 5-phospho-alpha-D-ribose 1-diphosphate: step 2/9.</text>
</comment>
<comment type="similarity">
    <text evidence="8">Belongs to the PRA-PH family.</text>
</comment>
<dbReference type="UniPathway" id="UPA00031">
    <property type="reaction ID" value="UER00007"/>
</dbReference>
<dbReference type="EMBL" id="PCWS01000028">
    <property type="protein sequence ID" value="PIR08747.1"/>
    <property type="molecule type" value="Genomic_DNA"/>
</dbReference>
<evidence type="ECO:0000256" key="2">
    <source>
        <dbReference type="ARBA" id="ARBA00005204"/>
    </source>
</evidence>
<evidence type="ECO:0000256" key="5">
    <source>
        <dbReference type="ARBA" id="ARBA00022801"/>
    </source>
</evidence>
<keyword evidence="3 8" id="KW-0028">Amino-acid biosynthesis</keyword>
<keyword evidence="8" id="KW-0963">Cytoplasm</keyword>
<comment type="catalytic activity">
    <reaction evidence="1 8">
        <text>1-(5-phospho-beta-D-ribosyl)-ATP + H2O = 1-(5-phospho-beta-D-ribosyl)-5'-AMP + diphosphate + H(+)</text>
        <dbReference type="Rhea" id="RHEA:22828"/>
        <dbReference type="ChEBI" id="CHEBI:15377"/>
        <dbReference type="ChEBI" id="CHEBI:15378"/>
        <dbReference type="ChEBI" id="CHEBI:33019"/>
        <dbReference type="ChEBI" id="CHEBI:59457"/>
        <dbReference type="ChEBI" id="CHEBI:73183"/>
        <dbReference type="EC" id="3.6.1.31"/>
    </reaction>
</comment>
<reference evidence="9 10" key="1">
    <citation type="submission" date="2017-09" db="EMBL/GenBank/DDBJ databases">
        <title>Depth-based differentiation of microbial function through sediment-hosted aquifers and enrichment of novel symbionts in the deep terrestrial subsurface.</title>
        <authorList>
            <person name="Probst A.J."/>
            <person name="Ladd B."/>
            <person name="Jarett J.K."/>
            <person name="Geller-Mcgrath D.E."/>
            <person name="Sieber C.M."/>
            <person name="Emerson J.B."/>
            <person name="Anantharaman K."/>
            <person name="Thomas B.C."/>
            <person name="Malmstrom R."/>
            <person name="Stieglmeier M."/>
            <person name="Klingl A."/>
            <person name="Woyke T."/>
            <person name="Ryan C.M."/>
            <person name="Banfield J.F."/>
        </authorList>
    </citation>
    <scope>NUCLEOTIDE SEQUENCE [LARGE SCALE GENOMIC DNA]</scope>
    <source>
        <strain evidence="9">CG11_big_fil_rev_8_21_14_0_20_37_11</strain>
    </source>
</reference>
<dbReference type="Gene3D" id="1.10.287.1080">
    <property type="entry name" value="MazG-like"/>
    <property type="match status" value="1"/>
</dbReference>
<evidence type="ECO:0000256" key="1">
    <source>
        <dbReference type="ARBA" id="ARBA00001460"/>
    </source>
</evidence>
<dbReference type="HAMAP" id="MF_01020">
    <property type="entry name" value="HisE"/>
    <property type="match status" value="1"/>
</dbReference>
<organism evidence="9 10">
    <name type="scientific">Candidatus Gottesmanbacteria bacterium CG11_big_fil_rev_8_21_14_0_20_37_11</name>
    <dbReference type="NCBI Taxonomy" id="1974575"/>
    <lineage>
        <taxon>Bacteria</taxon>
        <taxon>Candidatus Gottesmaniibacteriota</taxon>
    </lineage>
</organism>
<dbReference type="PANTHER" id="PTHR42945">
    <property type="entry name" value="HISTIDINE BIOSYNTHESIS BIFUNCTIONAL PROTEIN"/>
    <property type="match status" value="1"/>
</dbReference>
<sequence length="91" mass="10661">MILDDLMTIIEKRIKLLPSGSYVASVYKEGEDKILQKIGEEAIEVILSAKKRSKKRLIEEIADLFFMIMILMSMKGISYKEIFYELEKRQK</sequence>
<dbReference type="NCBIfam" id="TIGR03188">
    <property type="entry name" value="histidine_hisI"/>
    <property type="match status" value="1"/>
</dbReference>
<evidence type="ECO:0000256" key="7">
    <source>
        <dbReference type="ARBA" id="ARBA00023102"/>
    </source>
</evidence>
<protein>
    <recommendedName>
        <fullName evidence="8">Phosphoribosyl-ATP pyrophosphatase</fullName>
        <shortName evidence="8">PRA-PH</shortName>
        <ecNumber evidence="8">3.6.1.31</ecNumber>
    </recommendedName>
</protein>
<keyword evidence="4 8" id="KW-0547">Nucleotide-binding</keyword>
<dbReference type="GO" id="GO:0004636">
    <property type="term" value="F:phosphoribosyl-ATP diphosphatase activity"/>
    <property type="evidence" value="ECO:0007669"/>
    <property type="project" value="UniProtKB-UniRule"/>
</dbReference>
<dbReference type="CDD" id="cd11534">
    <property type="entry name" value="NTP-PPase_HisIE_like"/>
    <property type="match status" value="1"/>
</dbReference>
<name>A0A2H0NIQ6_9BACT</name>
<evidence type="ECO:0000256" key="4">
    <source>
        <dbReference type="ARBA" id="ARBA00022741"/>
    </source>
</evidence>
<dbReference type="InterPro" id="IPR021130">
    <property type="entry name" value="PRib-ATP_PPHydrolase-like"/>
</dbReference>
<evidence type="ECO:0000256" key="6">
    <source>
        <dbReference type="ARBA" id="ARBA00022840"/>
    </source>
</evidence>
<dbReference type="InterPro" id="IPR008179">
    <property type="entry name" value="HisE"/>
</dbReference>
<comment type="subcellular location">
    <subcellularLocation>
        <location evidence="8">Cytoplasm</location>
    </subcellularLocation>
</comment>
<comment type="caution">
    <text evidence="9">The sequence shown here is derived from an EMBL/GenBank/DDBJ whole genome shotgun (WGS) entry which is preliminary data.</text>
</comment>
<dbReference type="EC" id="3.6.1.31" evidence="8"/>
<dbReference type="Pfam" id="PF01503">
    <property type="entry name" value="PRA-PH"/>
    <property type="match status" value="1"/>
</dbReference>
<keyword evidence="6 8" id="KW-0067">ATP-binding</keyword>
<dbReference type="GO" id="GO:0005524">
    <property type="term" value="F:ATP binding"/>
    <property type="evidence" value="ECO:0007669"/>
    <property type="project" value="UniProtKB-KW"/>
</dbReference>
<dbReference type="AlphaFoldDB" id="A0A2H0NIQ6"/>
<evidence type="ECO:0000256" key="8">
    <source>
        <dbReference type="HAMAP-Rule" id="MF_01020"/>
    </source>
</evidence>
<dbReference type="SUPFAM" id="SSF101386">
    <property type="entry name" value="all-alpha NTP pyrophosphatases"/>
    <property type="match status" value="1"/>
</dbReference>
<accession>A0A2H0NIQ6</accession>
<evidence type="ECO:0000313" key="10">
    <source>
        <dbReference type="Proteomes" id="UP000230707"/>
    </source>
</evidence>
<evidence type="ECO:0000256" key="3">
    <source>
        <dbReference type="ARBA" id="ARBA00022605"/>
    </source>
</evidence>
<evidence type="ECO:0000313" key="9">
    <source>
        <dbReference type="EMBL" id="PIR08747.1"/>
    </source>
</evidence>
<dbReference type="PANTHER" id="PTHR42945:SF1">
    <property type="entry name" value="HISTIDINE BIOSYNTHESIS BIFUNCTIONAL PROTEIN HIS7"/>
    <property type="match status" value="1"/>
</dbReference>
<dbReference type="GO" id="GO:0000105">
    <property type="term" value="P:L-histidine biosynthetic process"/>
    <property type="evidence" value="ECO:0007669"/>
    <property type="project" value="UniProtKB-UniRule"/>
</dbReference>
<dbReference type="GO" id="GO:0005737">
    <property type="term" value="C:cytoplasm"/>
    <property type="evidence" value="ECO:0007669"/>
    <property type="project" value="UniProtKB-SubCell"/>
</dbReference>
<keyword evidence="7 8" id="KW-0368">Histidine biosynthesis</keyword>
<gene>
    <name evidence="8 9" type="primary">hisE</name>
    <name evidence="9" type="ORF">COV53_01440</name>
</gene>
<keyword evidence="5 8" id="KW-0378">Hydrolase</keyword>
<dbReference type="Proteomes" id="UP000230707">
    <property type="component" value="Unassembled WGS sequence"/>
</dbReference>
<proteinExistence type="inferred from homology"/>